<dbReference type="Pfam" id="PF09136">
    <property type="entry name" value="Glucodextran_B"/>
    <property type="match status" value="1"/>
</dbReference>
<reference evidence="3" key="1">
    <citation type="submission" date="2017-09" db="EMBL/GenBank/DDBJ databases">
        <title>Depth-based differentiation of microbial function through sediment-hosted aquifers and enrichment of novel symbionts in the deep terrestrial subsurface.</title>
        <authorList>
            <person name="Probst A.J."/>
            <person name="Ladd B."/>
            <person name="Jarett J.K."/>
            <person name="Geller-Mcgrath D.E."/>
            <person name="Sieber C.M.K."/>
            <person name="Emerson J.B."/>
            <person name="Anantharaman K."/>
            <person name="Thomas B.C."/>
            <person name="Malmstrom R."/>
            <person name="Stieglmeier M."/>
            <person name="Klingl A."/>
            <person name="Woyke T."/>
            <person name="Ryan C.M."/>
            <person name="Banfield J.F."/>
        </authorList>
    </citation>
    <scope>NUCLEOTIDE SEQUENCE [LARGE SCALE GENOMIC DNA]</scope>
</reference>
<protein>
    <recommendedName>
        <fullName evidence="4">Bacterial spore germination immunoglobulin-like domain-containing protein</fullName>
    </recommendedName>
</protein>
<gene>
    <name evidence="2" type="ORF">COS54_02145</name>
</gene>
<dbReference type="AlphaFoldDB" id="A0A2M7BCP9"/>
<evidence type="ECO:0000313" key="3">
    <source>
        <dbReference type="Proteomes" id="UP000229631"/>
    </source>
</evidence>
<dbReference type="InterPro" id="IPR013783">
    <property type="entry name" value="Ig-like_fold"/>
</dbReference>
<evidence type="ECO:0000256" key="1">
    <source>
        <dbReference type="SAM" id="Phobius"/>
    </source>
</evidence>
<dbReference type="EMBL" id="PEVC01000039">
    <property type="protein sequence ID" value="PIV00882.1"/>
    <property type="molecule type" value="Genomic_DNA"/>
</dbReference>
<keyword evidence="1" id="KW-1133">Transmembrane helix</keyword>
<sequence length="143" mass="15146">MKKEVILAIVIGFGVGLMATFGIFNAQKSLNEAGKIQTPQASEEENKPTAGPIATQTLALSAPADQSIIKEGKVAVSGTTTPQSWVIIMGEKGEKVLQADLKGNFETEMLLVSGENEIEVQAISEIGEKISKIVTVVFSTVEI</sequence>
<proteinExistence type="predicted"/>
<evidence type="ECO:0000313" key="2">
    <source>
        <dbReference type="EMBL" id="PIV00882.1"/>
    </source>
</evidence>
<feature type="transmembrane region" description="Helical" evidence="1">
    <location>
        <begin position="6"/>
        <end position="26"/>
    </location>
</feature>
<evidence type="ECO:0008006" key="4">
    <source>
        <dbReference type="Google" id="ProtNLM"/>
    </source>
</evidence>
<organism evidence="2 3">
    <name type="scientific">Candidatus Shapirobacteria bacterium CG03_land_8_20_14_0_80_39_12</name>
    <dbReference type="NCBI Taxonomy" id="1974879"/>
    <lineage>
        <taxon>Bacteria</taxon>
        <taxon>Candidatus Shapironibacteriota</taxon>
    </lineage>
</organism>
<keyword evidence="1" id="KW-0472">Membrane</keyword>
<name>A0A2M7BCP9_9BACT</name>
<dbReference type="Gene3D" id="2.60.40.10">
    <property type="entry name" value="Immunoglobulins"/>
    <property type="match status" value="1"/>
</dbReference>
<comment type="caution">
    <text evidence="2">The sequence shown here is derived from an EMBL/GenBank/DDBJ whole genome shotgun (WGS) entry which is preliminary data.</text>
</comment>
<dbReference type="Proteomes" id="UP000229631">
    <property type="component" value="Unassembled WGS sequence"/>
</dbReference>
<accession>A0A2M7BCP9</accession>
<keyword evidence="1" id="KW-0812">Transmembrane</keyword>